<organism evidence="1 2">
    <name type="scientific">Enterocloster clostridioformis</name>
    <dbReference type="NCBI Taxonomy" id="1531"/>
    <lineage>
        <taxon>Bacteria</taxon>
        <taxon>Bacillati</taxon>
        <taxon>Bacillota</taxon>
        <taxon>Clostridia</taxon>
        <taxon>Lachnospirales</taxon>
        <taxon>Lachnospiraceae</taxon>
        <taxon>Enterocloster</taxon>
    </lineage>
</organism>
<evidence type="ECO:0000313" key="2">
    <source>
        <dbReference type="Proteomes" id="UP000315200"/>
    </source>
</evidence>
<reference evidence="1 2" key="1">
    <citation type="submission" date="2019-06" db="EMBL/GenBank/DDBJ databases">
        <title>Draft genome sequence of [Clostridium] clostridioforme NBRC 113352.</title>
        <authorList>
            <person name="Miura T."/>
            <person name="Furukawa M."/>
            <person name="Shimamura M."/>
            <person name="Ohyama Y."/>
            <person name="Yamazoe A."/>
            <person name="Kawasaki H."/>
        </authorList>
    </citation>
    <scope>NUCLEOTIDE SEQUENCE [LARGE SCALE GENOMIC DNA]</scope>
    <source>
        <strain evidence="1 2">NBRC 113352</strain>
    </source>
</reference>
<protein>
    <submittedName>
        <fullName evidence="1">Uncharacterized protein</fullName>
    </submittedName>
</protein>
<comment type="caution">
    <text evidence="1">The sequence shown here is derived from an EMBL/GenBank/DDBJ whole genome shotgun (WGS) entry which is preliminary data.</text>
</comment>
<dbReference type="RefSeq" id="WP_038259708.1">
    <property type="nucleotide sequence ID" value="NZ_AP031445.1"/>
</dbReference>
<dbReference type="AlphaFoldDB" id="A0A829WEJ5"/>
<dbReference type="EMBL" id="BJLB01000001">
    <property type="protein sequence ID" value="GEA37323.1"/>
    <property type="molecule type" value="Genomic_DNA"/>
</dbReference>
<accession>A0A829WEJ5</accession>
<proteinExistence type="predicted"/>
<sequence>MNNTLLPVLEKHGKAIDEALEEVIADSGYWSEKISCKTSISIRARFAEKQGTLWDMLILV</sequence>
<dbReference type="Proteomes" id="UP000315200">
    <property type="component" value="Unassembled WGS sequence"/>
</dbReference>
<evidence type="ECO:0000313" key="1">
    <source>
        <dbReference type="EMBL" id="GEA37323.1"/>
    </source>
</evidence>
<name>A0A829WEJ5_9FIRM</name>
<gene>
    <name evidence="1" type="ORF">Ccl03g_30360</name>
</gene>